<evidence type="ECO:0000256" key="3">
    <source>
        <dbReference type="ARBA" id="ARBA00023242"/>
    </source>
</evidence>
<dbReference type="EMBL" id="AJWJ01000078">
    <property type="protein sequence ID" value="KAF2075967.1"/>
    <property type="molecule type" value="Genomic_DNA"/>
</dbReference>
<evidence type="ECO:0000313" key="6">
    <source>
        <dbReference type="EMBL" id="KAF2075967.1"/>
    </source>
</evidence>
<keyword evidence="2" id="KW-0217">Developmental protein</keyword>
<organism evidence="6 7">
    <name type="scientific">Polysphondylium violaceum</name>
    <dbReference type="NCBI Taxonomy" id="133409"/>
    <lineage>
        <taxon>Eukaryota</taxon>
        <taxon>Amoebozoa</taxon>
        <taxon>Evosea</taxon>
        <taxon>Eumycetozoa</taxon>
        <taxon>Dictyostelia</taxon>
        <taxon>Dictyosteliales</taxon>
        <taxon>Dictyosteliaceae</taxon>
        <taxon>Polysphondylium</taxon>
    </lineage>
</organism>
<evidence type="ECO:0000256" key="5">
    <source>
        <dbReference type="SAM" id="MobiDB-lite"/>
    </source>
</evidence>
<evidence type="ECO:0000256" key="1">
    <source>
        <dbReference type="ARBA" id="ARBA00004123"/>
    </source>
</evidence>
<dbReference type="InterPro" id="IPR024861">
    <property type="entry name" value="Donson"/>
</dbReference>
<comment type="similarity">
    <text evidence="4">Belongs to the DONSON family.</text>
</comment>
<comment type="subcellular location">
    <subcellularLocation>
        <location evidence="1">Nucleus</location>
    </subcellularLocation>
</comment>
<feature type="compositionally biased region" description="Low complexity" evidence="5">
    <location>
        <begin position="260"/>
        <end position="276"/>
    </location>
</feature>
<gene>
    <name evidence="6" type="ORF">CYY_002723</name>
</gene>
<sequence>MKDTSANLKRRVIHDGSDDEGLLDHLLDIGGGGGDTSPNVKSGHANVVDSKIVKKRKVDPVYSVSDSTLDSVQQQIDHSSTAIQDNYLLQTPSKKNAFLDRFQTFTPRKSRFSVVSSSRKSTTKKQTTELKFQTQNEFVPESPFNIKIKSNKIIPFKIFSSTTTTTTTTTTKPTTSTTTQEQQDDDNNDDDIKKDLFKDEIKLHSSSGSTNGTAAEEEEEDLPLTQTNISVDSSQNNSMDEDTIMFLKSEVSSLKVVEPSSNNNNNNSNSNQQQQQTSEYDIKQQLYYPRPETIQIEKTDSLSSSSIQLPIDFCLKSHIAFISNTLAFDWCSRAYFSNSLKSQSLANYMIESNCNTSNNNNNNVNNQSTTTTRDEKFLKCLYYHTFPSSEVLPWDTNKPVLKSETFKHQWMDNRWTQWMESLDSLYSNFKEGQIPYFYVLNHLDFSIFFLNNNGSNGNGDDNDRQPKVIINPSNRKLRDLLSDFNIEWQTPFLNIKQDKTDGVSGAVSSNDKLEFKGLNMVQKKIVDPSYYQTSLSSSLIEIHGVQEIDKLVMFIKKKFMWQNHSSLNIQDPDQQGGGQQSVLSKSEKSLLFTPSKSRSLITNSNESVKKQQLKEFQDEKDQENTATTSLMKDQYNSFILCRDVPILLTKQSFLGSSIKMNRIISCGSFTKSFQSSKSQLEKAFKVEFDGPLLPDTVYQLSNLLIQDYSDLQCKQSSITTNYGFNYNHQHQNNDHNGLLISKSSQMLDRNVIQKFEIINNKIHLTPIG</sequence>
<dbReference type="GO" id="GO:0033260">
    <property type="term" value="P:nuclear DNA replication"/>
    <property type="evidence" value="ECO:0007669"/>
    <property type="project" value="TreeGrafter"/>
</dbReference>
<comment type="caution">
    <text evidence="6">The sequence shown here is derived from an EMBL/GenBank/DDBJ whole genome shotgun (WGS) entry which is preliminary data.</text>
</comment>
<accession>A0A8J4PZQ3</accession>
<feature type="compositionally biased region" description="Low complexity" evidence="5">
    <location>
        <begin position="164"/>
        <end position="181"/>
    </location>
</feature>
<dbReference type="Proteomes" id="UP000695562">
    <property type="component" value="Unassembled WGS sequence"/>
</dbReference>
<evidence type="ECO:0000256" key="4">
    <source>
        <dbReference type="ARBA" id="ARBA00025806"/>
    </source>
</evidence>
<evidence type="ECO:0000313" key="7">
    <source>
        <dbReference type="Proteomes" id="UP000695562"/>
    </source>
</evidence>
<dbReference type="PANTHER" id="PTHR12972:SF0">
    <property type="entry name" value="PROTEIN DOWNSTREAM NEIGHBOR OF SON"/>
    <property type="match status" value="1"/>
</dbReference>
<name>A0A8J4PZQ3_9MYCE</name>
<reference evidence="6" key="1">
    <citation type="submission" date="2020-01" db="EMBL/GenBank/DDBJ databases">
        <title>Development of genomics and gene disruption for Polysphondylium violaceum indicates a role for the polyketide synthase stlB in stalk morphogenesis.</title>
        <authorList>
            <person name="Narita B."/>
            <person name="Kawabe Y."/>
            <person name="Kin K."/>
            <person name="Saito T."/>
            <person name="Gibbs R."/>
            <person name="Kuspa A."/>
            <person name="Muzny D."/>
            <person name="Queller D."/>
            <person name="Richards S."/>
            <person name="Strassman J."/>
            <person name="Sucgang R."/>
            <person name="Worley K."/>
            <person name="Schaap P."/>
        </authorList>
    </citation>
    <scope>NUCLEOTIDE SEQUENCE</scope>
    <source>
        <strain evidence="6">QSvi11</strain>
    </source>
</reference>
<feature type="region of interest" description="Disordered" evidence="5">
    <location>
        <begin position="164"/>
        <end position="238"/>
    </location>
</feature>
<keyword evidence="3" id="KW-0539">Nucleus</keyword>
<dbReference type="GO" id="GO:0005634">
    <property type="term" value="C:nucleus"/>
    <property type="evidence" value="ECO:0007669"/>
    <property type="project" value="UniProtKB-SubCell"/>
</dbReference>
<keyword evidence="7" id="KW-1185">Reference proteome</keyword>
<feature type="compositionally biased region" description="Polar residues" evidence="5">
    <location>
        <begin position="224"/>
        <end position="238"/>
    </location>
</feature>
<protein>
    <submittedName>
        <fullName evidence="6">Uncharacterized protein</fullName>
    </submittedName>
</protein>
<feature type="region of interest" description="Disordered" evidence="5">
    <location>
        <begin position="255"/>
        <end position="278"/>
    </location>
</feature>
<feature type="compositionally biased region" description="Basic and acidic residues" evidence="5">
    <location>
        <begin position="190"/>
        <end position="203"/>
    </location>
</feature>
<dbReference type="OrthoDB" id="20854at2759"/>
<dbReference type="AlphaFoldDB" id="A0A8J4PZQ3"/>
<evidence type="ECO:0000256" key="2">
    <source>
        <dbReference type="ARBA" id="ARBA00022473"/>
    </source>
</evidence>
<dbReference type="PANTHER" id="PTHR12972">
    <property type="entry name" value="DOWNSTREAM NEIGHBOR OF SON"/>
    <property type="match status" value="1"/>
</dbReference>
<proteinExistence type="inferred from homology"/>
<feature type="compositionally biased region" description="Polar residues" evidence="5">
    <location>
        <begin position="204"/>
        <end position="213"/>
    </location>
</feature>